<evidence type="ECO:0000313" key="8">
    <source>
        <dbReference type="Proteomes" id="UP000029989"/>
    </source>
</evidence>
<dbReference type="GO" id="GO:0006260">
    <property type="term" value="P:DNA replication"/>
    <property type="evidence" value="ECO:0007669"/>
    <property type="project" value="UniProtKB-KW"/>
</dbReference>
<dbReference type="InterPro" id="IPR050326">
    <property type="entry name" value="NAD_dep_DNA_ligaseB"/>
</dbReference>
<dbReference type="CDD" id="cd07896">
    <property type="entry name" value="Adenylation_kDNA_ligase_like"/>
    <property type="match status" value="1"/>
</dbReference>
<dbReference type="GO" id="GO:0006281">
    <property type="term" value="P:DNA repair"/>
    <property type="evidence" value="ECO:0007669"/>
    <property type="project" value="UniProtKB-KW"/>
</dbReference>
<evidence type="ECO:0000256" key="3">
    <source>
        <dbReference type="ARBA" id="ARBA00022763"/>
    </source>
</evidence>
<organism evidence="7 8">
    <name type="scientific">Lysobacter arseniciresistens ZS79</name>
    <dbReference type="NCBI Taxonomy" id="913325"/>
    <lineage>
        <taxon>Bacteria</taxon>
        <taxon>Pseudomonadati</taxon>
        <taxon>Pseudomonadota</taxon>
        <taxon>Gammaproteobacteria</taxon>
        <taxon>Lysobacterales</taxon>
        <taxon>Lysobacteraceae</taxon>
        <taxon>Novilysobacter</taxon>
    </lineage>
</organism>
<evidence type="ECO:0000259" key="6">
    <source>
        <dbReference type="Pfam" id="PF14743"/>
    </source>
</evidence>
<feature type="domain" description="DNA ligase OB-like" evidence="6">
    <location>
        <begin position="212"/>
        <end position="276"/>
    </location>
</feature>
<comment type="caution">
    <text evidence="7">The sequence shown here is derived from an EMBL/GenBank/DDBJ whole genome shotgun (WGS) entry which is preliminary data.</text>
</comment>
<dbReference type="Gene3D" id="3.30.1490.70">
    <property type="match status" value="1"/>
</dbReference>
<dbReference type="GO" id="GO:0016874">
    <property type="term" value="F:ligase activity"/>
    <property type="evidence" value="ECO:0007669"/>
    <property type="project" value="UniProtKB-KW"/>
</dbReference>
<dbReference type="Gene3D" id="2.40.50.140">
    <property type="entry name" value="Nucleic acid-binding proteins"/>
    <property type="match status" value="1"/>
</dbReference>
<keyword evidence="4" id="KW-0234">DNA repair</keyword>
<proteinExistence type="predicted"/>
<keyword evidence="2" id="KW-0235">DNA replication</keyword>
<dbReference type="RefSeq" id="WP_036207700.1">
    <property type="nucleotide sequence ID" value="NZ_AVPT01000003.1"/>
</dbReference>
<dbReference type="PANTHER" id="PTHR47810:SF1">
    <property type="entry name" value="DNA LIGASE B"/>
    <property type="match status" value="1"/>
</dbReference>
<keyword evidence="1 7" id="KW-0436">Ligase</keyword>
<dbReference type="AlphaFoldDB" id="A0A0A0F522"/>
<dbReference type="Proteomes" id="UP000029989">
    <property type="component" value="Unassembled WGS sequence"/>
</dbReference>
<dbReference type="NCBIfam" id="NF006592">
    <property type="entry name" value="PRK09125.1"/>
    <property type="match status" value="1"/>
</dbReference>
<dbReference type="EMBL" id="AVPT01000003">
    <property type="protein sequence ID" value="KGM57463.1"/>
    <property type="molecule type" value="Genomic_DNA"/>
</dbReference>
<dbReference type="OrthoDB" id="9782700at2"/>
<evidence type="ECO:0000256" key="5">
    <source>
        <dbReference type="SAM" id="SignalP"/>
    </source>
</evidence>
<protein>
    <submittedName>
        <fullName evidence="7">DNA ligase</fullName>
    </submittedName>
</protein>
<dbReference type="Gene3D" id="3.30.470.30">
    <property type="entry name" value="DNA ligase/mRNA capping enzyme"/>
    <property type="match status" value="1"/>
</dbReference>
<dbReference type="CDD" id="cd08041">
    <property type="entry name" value="OBF_kDNA_ligase_like"/>
    <property type="match status" value="1"/>
</dbReference>
<feature type="chain" id="PRO_5001962141" evidence="5">
    <location>
        <begin position="22"/>
        <end position="286"/>
    </location>
</feature>
<sequence>MSLPKLLLSLCLAVVPAVCVAATPPRVMLASTYEAGIAVDEYWVSEKLDGVRGRWDGQRLWTRGGQPIAAPAWFTKGWPATPMDGELWLGRGRFEDVSVLVRLGTPDAPAWRGLRFMVFDLPAHGGRFGARVEAMRSLLGKAAVPWLQPVKQYRVADAAALDRMFDAVVTAGGEGLMLHHRDARYGAGRSEWLLKYKPYDDAEARVVGHTAGTGKYTGMLGALVVERPDGLRFRLGSGFSDAQRADPPPLGAWVTYRHNGLTTNGVPRFARFLRVRHEFPPPDPEG</sequence>
<dbReference type="STRING" id="913325.N799_08515"/>
<dbReference type="InterPro" id="IPR012340">
    <property type="entry name" value="NA-bd_OB-fold"/>
</dbReference>
<name>A0A0A0F522_9GAMM</name>
<feature type="signal peptide" evidence="5">
    <location>
        <begin position="1"/>
        <end position="21"/>
    </location>
</feature>
<dbReference type="PANTHER" id="PTHR47810">
    <property type="entry name" value="DNA LIGASE"/>
    <property type="match status" value="1"/>
</dbReference>
<dbReference type="InterPro" id="IPR029319">
    <property type="entry name" value="DNA_ligase_OB"/>
</dbReference>
<dbReference type="eggNOG" id="COG1793">
    <property type="taxonomic scope" value="Bacteria"/>
</dbReference>
<evidence type="ECO:0000313" key="7">
    <source>
        <dbReference type="EMBL" id="KGM57463.1"/>
    </source>
</evidence>
<accession>A0A0A0F522</accession>
<evidence type="ECO:0000256" key="1">
    <source>
        <dbReference type="ARBA" id="ARBA00022598"/>
    </source>
</evidence>
<keyword evidence="3" id="KW-0227">DNA damage</keyword>
<dbReference type="Pfam" id="PF14743">
    <property type="entry name" value="DNA_ligase_OB_2"/>
    <property type="match status" value="1"/>
</dbReference>
<evidence type="ECO:0000256" key="4">
    <source>
        <dbReference type="ARBA" id="ARBA00023204"/>
    </source>
</evidence>
<dbReference type="SUPFAM" id="SSF50249">
    <property type="entry name" value="Nucleic acid-binding proteins"/>
    <property type="match status" value="1"/>
</dbReference>
<evidence type="ECO:0000256" key="2">
    <source>
        <dbReference type="ARBA" id="ARBA00022705"/>
    </source>
</evidence>
<reference evidence="7 8" key="1">
    <citation type="journal article" date="2015" name="Stand. Genomic Sci.">
        <title>Genomic information of the arsenic-resistant bacterium Lysobacter arseniciresistens type strain ZS79(T) and comparison of Lysobacter draft genomes.</title>
        <authorList>
            <person name="Liu L."/>
            <person name="Zhang S."/>
            <person name="Luo M."/>
            <person name="Wang G."/>
        </authorList>
    </citation>
    <scope>NUCLEOTIDE SEQUENCE [LARGE SCALE GENOMIC DNA]</scope>
    <source>
        <strain evidence="7 8">ZS79</strain>
    </source>
</reference>
<keyword evidence="8" id="KW-1185">Reference proteome</keyword>
<dbReference type="SUPFAM" id="SSF56091">
    <property type="entry name" value="DNA ligase/mRNA capping enzyme, catalytic domain"/>
    <property type="match status" value="1"/>
</dbReference>
<keyword evidence="5" id="KW-0732">Signal</keyword>
<gene>
    <name evidence="7" type="ORF">N799_08515</name>
</gene>